<keyword evidence="1" id="KW-0175">Coiled coil</keyword>
<dbReference type="CDD" id="cd09917">
    <property type="entry name" value="F-box_SF"/>
    <property type="match status" value="1"/>
</dbReference>
<organism evidence="3 4">
    <name type="scientific">Serendipita vermifera MAFF 305830</name>
    <dbReference type="NCBI Taxonomy" id="933852"/>
    <lineage>
        <taxon>Eukaryota</taxon>
        <taxon>Fungi</taxon>
        <taxon>Dikarya</taxon>
        <taxon>Basidiomycota</taxon>
        <taxon>Agaricomycotina</taxon>
        <taxon>Agaricomycetes</taxon>
        <taxon>Sebacinales</taxon>
        <taxon>Serendipitaceae</taxon>
        <taxon>Serendipita</taxon>
    </lineage>
</organism>
<dbReference type="InterPro" id="IPR001810">
    <property type="entry name" value="F-box_dom"/>
</dbReference>
<dbReference type="Gene3D" id="3.80.10.10">
    <property type="entry name" value="Ribonuclease Inhibitor"/>
    <property type="match status" value="1"/>
</dbReference>
<dbReference type="InterPro" id="IPR032675">
    <property type="entry name" value="LRR_dom_sf"/>
</dbReference>
<dbReference type="SUPFAM" id="SSF81383">
    <property type="entry name" value="F-box domain"/>
    <property type="match status" value="1"/>
</dbReference>
<evidence type="ECO:0000313" key="4">
    <source>
        <dbReference type="Proteomes" id="UP000054097"/>
    </source>
</evidence>
<feature type="domain" description="F-box" evidence="2">
    <location>
        <begin position="55"/>
        <end position="99"/>
    </location>
</feature>
<evidence type="ECO:0000259" key="2">
    <source>
        <dbReference type="Pfam" id="PF12937"/>
    </source>
</evidence>
<dbReference type="Proteomes" id="UP000054097">
    <property type="component" value="Unassembled WGS sequence"/>
</dbReference>
<evidence type="ECO:0000313" key="3">
    <source>
        <dbReference type="EMBL" id="KIM21910.1"/>
    </source>
</evidence>
<dbReference type="HOGENOM" id="CLU_837193_0_0_1"/>
<dbReference type="InterPro" id="IPR036047">
    <property type="entry name" value="F-box-like_dom_sf"/>
</dbReference>
<sequence length="332" mass="37717">MWPPVDPEALPSKTAIEEIKKEIKSIESEIAAAERVISSLKRSILERQAYIAPIRTLPHEIISDIFLDLCHEDWRMLLVLQGVCRTWRMIQFDTPLAWSFILHDEYEGGCTDLVCDYLDRSGNAALQAAITASDPQVHSKPGEANERIQCIRGDQMFINQILSLPGNFTNLERLILTSFRISGQGDVVPEWDMAILPNLKNLHVYSQDQCLNAITTSVEFPPLIELVVICNDPTPVHAILSRCSHSIQYIDVRYNDYLNEGSQSAPQTFPELRFLRLENKAERRDGPLWHFEGMNLGLYLYLQKGHTEAVVDIGKVICLGIDRKHNLSIRTP</sequence>
<dbReference type="OrthoDB" id="3051796at2759"/>
<dbReference type="SUPFAM" id="SSF52058">
    <property type="entry name" value="L domain-like"/>
    <property type="match status" value="1"/>
</dbReference>
<dbReference type="AlphaFoldDB" id="A0A0C3AB76"/>
<proteinExistence type="predicted"/>
<reference evidence="4" key="2">
    <citation type="submission" date="2015-01" db="EMBL/GenBank/DDBJ databases">
        <title>Evolutionary Origins and Diversification of the Mycorrhizal Mutualists.</title>
        <authorList>
            <consortium name="DOE Joint Genome Institute"/>
            <consortium name="Mycorrhizal Genomics Consortium"/>
            <person name="Kohler A."/>
            <person name="Kuo A."/>
            <person name="Nagy L.G."/>
            <person name="Floudas D."/>
            <person name="Copeland A."/>
            <person name="Barry K.W."/>
            <person name="Cichocki N."/>
            <person name="Veneault-Fourrey C."/>
            <person name="LaButti K."/>
            <person name="Lindquist E.A."/>
            <person name="Lipzen A."/>
            <person name="Lundell T."/>
            <person name="Morin E."/>
            <person name="Murat C."/>
            <person name="Riley R."/>
            <person name="Ohm R."/>
            <person name="Sun H."/>
            <person name="Tunlid A."/>
            <person name="Henrissat B."/>
            <person name="Grigoriev I.V."/>
            <person name="Hibbett D.S."/>
            <person name="Martin F."/>
        </authorList>
    </citation>
    <scope>NUCLEOTIDE SEQUENCE [LARGE SCALE GENOMIC DNA]</scope>
    <source>
        <strain evidence="4">MAFF 305830</strain>
    </source>
</reference>
<dbReference type="Pfam" id="PF12937">
    <property type="entry name" value="F-box-like"/>
    <property type="match status" value="1"/>
</dbReference>
<accession>A0A0C3AB76</accession>
<name>A0A0C3AB76_SERVB</name>
<protein>
    <recommendedName>
        <fullName evidence="2">F-box domain-containing protein</fullName>
    </recommendedName>
</protein>
<feature type="coiled-coil region" evidence="1">
    <location>
        <begin position="16"/>
        <end position="43"/>
    </location>
</feature>
<evidence type="ECO:0000256" key="1">
    <source>
        <dbReference type="SAM" id="Coils"/>
    </source>
</evidence>
<gene>
    <name evidence="3" type="ORF">M408DRAFT_29159</name>
</gene>
<keyword evidence="4" id="KW-1185">Reference proteome</keyword>
<reference evidence="3 4" key="1">
    <citation type="submission" date="2014-04" db="EMBL/GenBank/DDBJ databases">
        <authorList>
            <consortium name="DOE Joint Genome Institute"/>
            <person name="Kuo A."/>
            <person name="Zuccaro A."/>
            <person name="Kohler A."/>
            <person name="Nagy L.G."/>
            <person name="Floudas D."/>
            <person name="Copeland A."/>
            <person name="Barry K.W."/>
            <person name="Cichocki N."/>
            <person name="Veneault-Fourrey C."/>
            <person name="LaButti K."/>
            <person name="Lindquist E.A."/>
            <person name="Lipzen A."/>
            <person name="Lundell T."/>
            <person name="Morin E."/>
            <person name="Murat C."/>
            <person name="Sun H."/>
            <person name="Tunlid A."/>
            <person name="Henrissat B."/>
            <person name="Grigoriev I.V."/>
            <person name="Hibbett D.S."/>
            <person name="Martin F."/>
            <person name="Nordberg H.P."/>
            <person name="Cantor M.N."/>
            <person name="Hua S.X."/>
        </authorList>
    </citation>
    <scope>NUCLEOTIDE SEQUENCE [LARGE SCALE GENOMIC DNA]</scope>
    <source>
        <strain evidence="3 4">MAFF 305830</strain>
    </source>
</reference>
<dbReference type="EMBL" id="KN824368">
    <property type="protein sequence ID" value="KIM21910.1"/>
    <property type="molecule type" value="Genomic_DNA"/>
</dbReference>
<dbReference type="Gene3D" id="1.20.1280.50">
    <property type="match status" value="1"/>
</dbReference>